<dbReference type="Pfam" id="PF07833">
    <property type="entry name" value="Cu_amine_oxidN1"/>
    <property type="match status" value="1"/>
</dbReference>
<keyword evidence="1" id="KW-0812">Transmembrane</keyword>
<sequence length="286" mass="32785">MKIINTLIILNISCVLFAFVTFIVLAEDRVKIFINDLEMTPDVSPQIVDNRVMVPLSFISTAYGKRVFWDQYAKHVLINDKEEFLSELKELNTGSVKIFGTLGTYGSYYHNLKIKTDSHERVFAWRTTWNPTYFPKIYEADLNGDHKKEIVVVVTTDHGTGISQKELYVFDKNSLSEIPVEKADILFMENFSGSLTDEGINIKINGKEAFSAPYDVTQFQAKKKGLLYKVPTIKDLQDYYVENNILYATAGIQIAPSRFIGELRMKYVYGDGFYYGDHISFSKKVH</sequence>
<dbReference type="SUPFAM" id="SSF55383">
    <property type="entry name" value="Copper amine oxidase, domain N"/>
    <property type="match status" value="1"/>
</dbReference>
<comment type="caution">
    <text evidence="3">The sequence shown here is derived from an EMBL/GenBank/DDBJ whole genome shotgun (WGS) entry which is preliminary data.</text>
</comment>
<dbReference type="Gene3D" id="3.30.457.10">
    <property type="entry name" value="Copper amine oxidase-like, N-terminal domain"/>
    <property type="match status" value="1"/>
</dbReference>
<protein>
    <submittedName>
        <fullName evidence="3">Copper amine oxidase N-terminal domain-containing protein</fullName>
    </submittedName>
</protein>
<evidence type="ECO:0000313" key="3">
    <source>
        <dbReference type="EMBL" id="MDP5276400.1"/>
    </source>
</evidence>
<gene>
    <name evidence="3" type="ORF">Q5Y73_20100</name>
</gene>
<dbReference type="RefSeq" id="WP_305993705.1">
    <property type="nucleotide sequence ID" value="NZ_JAVAMP010000014.1"/>
</dbReference>
<feature type="domain" description="Copper amine oxidase-like N-terminal" evidence="2">
    <location>
        <begin position="25"/>
        <end position="78"/>
    </location>
</feature>
<accession>A0ABT9J426</accession>
<evidence type="ECO:0000256" key="1">
    <source>
        <dbReference type="SAM" id="Phobius"/>
    </source>
</evidence>
<organism evidence="3 4">
    <name type="scientific">Chengkuizengella axinellae</name>
    <dbReference type="NCBI Taxonomy" id="3064388"/>
    <lineage>
        <taxon>Bacteria</taxon>
        <taxon>Bacillati</taxon>
        <taxon>Bacillota</taxon>
        <taxon>Bacilli</taxon>
        <taxon>Bacillales</taxon>
        <taxon>Paenibacillaceae</taxon>
        <taxon>Chengkuizengella</taxon>
    </lineage>
</organism>
<dbReference type="InterPro" id="IPR012854">
    <property type="entry name" value="Cu_amine_oxidase-like_N"/>
</dbReference>
<keyword evidence="1" id="KW-0472">Membrane</keyword>
<proteinExistence type="predicted"/>
<name>A0ABT9J426_9BACL</name>
<evidence type="ECO:0000259" key="2">
    <source>
        <dbReference type="Pfam" id="PF07833"/>
    </source>
</evidence>
<reference evidence="3 4" key="1">
    <citation type="submission" date="2023-08" db="EMBL/GenBank/DDBJ databases">
        <authorList>
            <person name="Park J.-S."/>
        </authorList>
    </citation>
    <scope>NUCLEOTIDE SEQUENCE [LARGE SCALE GENOMIC DNA]</scope>
    <source>
        <strain evidence="3 4">2205SS18-9</strain>
    </source>
</reference>
<dbReference type="Proteomes" id="UP001231941">
    <property type="component" value="Unassembled WGS sequence"/>
</dbReference>
<feature type="transmembrane region" description="Helical" evidence="1">
    <location>
        <begin position="7"/>
        <end position="26"/>
    </location>
</feature>
<keyword evidence="4" id="KW-1185">Reference proteome</keyword>
<dbReference type="EMBL" id="JAVAMP010000014">
    <property type="protein sequence ID" value="MDP5276400.1"/>
    <property type="molecule type" value="Genomic_DNA"/>
</dbReference>
<evidence type="ECO:0000313" key="4">
    <source>
        <dbReference type="Proteomes" id="UP001231941"/>
    </source>
</evidence>
<dbReference type="InterPro" id="IPR036582">
    <property type="entry name" value="Mao_N_sf"/>
</dbReference>
<keyword evidence="1" id="KW-1133">Transmembrane helix</keyword>